<feature type="region of interest" description="Disordered" evidence="1">
    <location>
        <begin position="354"/>
        <end position="396"/>
    </location>
</feature>
<comment type="caution">
    <text evidence="2">The sequence shown here is derived from an EMBL/GenBank/DDBJ whole genome shotgun (WGS) entry which is preliminary data.</text>
</comment>
<protein>
    <submittedName>
        <fullName evidence="2">Uncharacterized protein</fullName>
    </submittedName>
</protein>
<gene>
    <name evidence="2" type="ORF">VNI00_004011</name>
</gene>
<dbReference type="AlphaFoldDB" id="A0AAW0DPG7"/>
<evidence type="ECO:0000313" key="2">
    <source>
        <dbReference type="EMBL" id="KAK7053385.1"/>
    </source>
</evidence>
<feature type="compositionally biased region" description="Polar residues" evidence="1">
    <location>
        <begin position="482"/>
        <end position="496"/>
    </location>
</feature>
<feature type="compositionally biased region" description="Polar residues" evidence="1">
    <location>
        <begin position="528"/>
        <end position="542"/>
    </location>
</feature>
<dbReference type="EMBL" id="JAYKXP010000010">
    <property type="protein sequence ID" value="KAK7053385.1"/>
    <property type="molecule type" value="Genomic_DNA"/>
</dbReference>
<proteinExistence type="predicted"/>
<evidence type="ECO:0000256" key="1">
    <source>
        <dbReference type="SAM" id="MobiDB-lite"/>
    </source>
</evidence>
<name>A0AAW0DPG7_9AGAR</name>
<feature type="compositionally biased region" description="Polar residues" evidence="1">
    <location>
        <begin position="572"/>
        <end position="586"/>
    </location>
</feature>
<accession>A0AAW0DPG7</accession>
<reference evidence="2 3" key="1">
    <citation type="submission" date="2024-01" db="EMBL/GenBank/DDBJ databases">
        <title>A draft genome for a cacao thread blight-causing isolate of Paramarasmius palmivorus.</title>
        <authorList>
            <person name="Baruah I.K."/>
            <person name="Bukari Y."/>
            <person name="Amoako-Attah I."/>
            <person name="Meinhardt L.W."/>
            <person name="Bailey B.A."/>
            <person name="Cohen S.P."/>
        </authorList>
    </citation>
    <scope>NUCLEOTIDE SEQUENCE [LARGE SCALE GENOMIC DNA]</scope>
    <source>
        <strain evidence="2 3">GH-12</strain>
    </source>
</reference>
<sequence>MADARKGPSCAPLLQSMPWYSSFVTDEQNRLDLLPEDLKTTAQLLLAHYSEACSTQSLRNIFSNLETVHSRHKYAGPLVALLFGFRFLDIASMILPEGPETLPDAQESPVILPPPISLGRSPFDAEALNVTGISALHENGGWPEMLRAVQRQLLRPQSTHAPVLSVEEMTTSREQRLLYAAFRHLHTLHDRQDNLTVQKQLFNIESAVFFINWLMQGNKDLPLKTQELYEQLSSNARDRKVDLDFAKAFSSLKPALDVYRLRQPLFMALAISPLVLLCDIKAASCKTGRISLIKVWFHYGNMRPPVLRQVESLLWSELFSVARGVSTSSEALASFLTHSLPLLESAEGERSFFAPRAGIPQSPPRALSGSDGQAGAAPSDHPLNQPPEPFGGLSPDIDWELLASQIQSFYQSSHPRLITAAAPVRDEGDGTAGPAVETPTVSQDPTTVSEQQEDAPVRDEGDGTAGPTVETPTDKGEGDGTTGPTVETPTISQVPEQQEDAPVRNEGDGTAGPTVETPTDKGEGDGTTGPTVETPTISQVPEQQEDAPVRNEGDGTAGPTVETPTDKGDGTAGSTAETPTISQVPEQQEDAPVRNEGDGTADPAVETPTIQEPVVEPKKDKKRKRKATPPPATSDSTRRLRDKQDINYAERDYLEDAPASQLISAVSAPESGSGNSLSLPRFSAVSSKQASRVFGEFYLLPSVGGVLFTYQPAFYTKATVDMFSALIARCSLYQRQHGYSPRFTQLSGLTFDQSVLENLYRSTDEFNRTAGVVIIDSNTYRQRDQRSRVHIDFITYHIVVRGPGSNVEVTDSLLSTLGSTTCLRPLHDLSLRGNTDDVNSHIVSGSFNDFMSELKKGRKGKIVNFLDIPGTDDRFATPSVSSNIYSHRYTLGFHHFASLPNHVPVCDLYWHLVSSADADHPSHVDANGFATELYVETGAKLVILGFPNKYKPAYMARVDAFVDFAPDMTSPDSENVTGVLLLGGDPGSIDRSMWGIIHTLFRNNQITNQDHPIFHDLLVRIMIHWHDIIKNDWDRFLSNCQLDKSEKIKEHMPNLFTVHGLFQLFCLCNLMEFGTILVGDRYESRGTPFLAELNSTFGEMRDLAKECIQHLDCCICYLRKGGHATVSVSAIARSLLVQQSVALIRTAELAKHPHRTAKKVESFLEQDLARDSVALAEFRKIRGGRKVTYARSVELHPHDCDSFQSSFYNMLLEYWCVEEISTVPALRSAKRQRRSSHIEDADD</sequence>
<organism evidence="2 3">
    <name type="scientific">Paramarasmius palmivorus</name>
    <dbReference type="NCBI Taxonomy" id="297713"/>
    <lineage>
        <taxon>Eukaryota</taxon>
        <taxon>Fungi</taxon>
        <taxon>Dikarya</taxon>
        <taxon>Basidiomycota</taxon>
        <taxon>Agaricomycotina</taxon>
        <taxon>Agaricomycetes</taxon>
        <taxon>Agaricomycetidae</taxon>
        <taxon>Agaricales</taxon>
        <taxon>Marasmiineae</taxon>
        <taxon>Marasmiaceae</taxon>
        <taxon>Paramarasmius</taxon>
    </lineage>
</organism>
<dbReference type="Proteomes" id="UP001383192">
    <property type="component" value="Unassembled WGS sequence"/>
</dbReference>
<feature type="region of interest" description="Disordered" evidence="1">
    <location>
        <begin position="424"/>
        <end position="644"/>
    </location>
</feature>
<evidence type="ECO:0000313" key="3">
    <source>
        <dbReference type="Proteomes" id="UP001383192"/>
    </source>
</evidence>
<keyword evidence="3" id="KW-1185">Reference proteome</keyword>
<feature type="compositionally biased region" description="Polar residues" evidence="1">
    <location>
        <begin position="439"/>
        <end position="450"/>
    </location>
</feature>